<dbReference type="EMBL" id="CP000961">
    <property type="protein sequence ID" value="ACA87766.1"/>
    <property type="molecule type" value="Genomic_DNA"/>
</dbReference>
<dbReference type="KEGG" id="swd:Swoo_3502"/>
<dbReference type="Proteomes" id="UP000002168">
    <property type="component" value="Chromosome"/>
</dbReference>
<name>B1KRK1_SHEWM</name>
<evidence type="ECO:0000313" key="2">
    <source>
        <dbReference type="Proteomes" id="UP000002168"/>
    </source>
</evidence>
<gene>
    <name evidence="1" type="ordered locus">Swoo_3502</name>
</gene>
<dbReference type="HOGENOM" id="CLU_2081519_0_0_6"/>
<organism evidence="1 2">
    <name type="scientific">Shewanella woodyi (strain ATCC 51908 / MS32)</name>
    <dbReference type="NCBI Taxonomy" id="392500"/>
    <lineage>
        <taxon>Bacteria</taxon>
        <taxon>Pseudomonadati</taxon>
        <taxon>Pseudomonadota</taxon>
        <taxon>Gammaproteobacteria</taxon>
        <taxon>Alteromonadales</taxon>
        <taxon>Shewanellaceae</taxon>
        <taxon>Shewanella</taxon>
    </lineage>
</organism>
<evidence type="ECO:0000313" key="1">
    <source>
        <dbReference type="EMBL" id="ACA87766.1"/>
    </source>
</evidence>
<proteinExistence type="predicted"/>
<reference evidence="1 2" key="1">
    <citation type="submission" date="2008-02" db="EMBL/GenBank/DDBJ databases">
        <title>Complete sequence of Shewanella woodyi ATCC 51908.</title>
        <authorList>
            <consortium name="US DOE Joint Genome Institute"/>
            <person name="Copeland A."/>
            <person name="Lucas S."/>
            <person name="Lapidus A."/>
            <person name="Glavina del Rio T."/>
            <person name="Dalin E."/>
            <person name="Tice H."/>
            <person name="Bruce D."/>
            <person name="Goodwin L."/>
            <person name="Pitluck S."/>
            <person name="Sims D."/>
            <person name="Brettin T."/>
            <person name="Detter J.C."/>
            <person name="Han C."/>
            <person name="Kuske C.R."/>
            <person name="Schmutz J."/>
            <person name="Larimer F."/>
            <person name="Land M."/>
            <person name="Hauser L."/>
            <person name="Kyrpides N."/>
            <person name="Lykidis A."/>
            <person name="Zhao J.-S."/>
            <person name="Richardson P."/>
        </authorList>
    </citation>
    <scope>NUCLEOTIDE SEQUENCE [LARGE SCALE GENOMIC DNA]</scope>
    <source>
        <strain evidence="2">ATCC 51908 / MS32</strain>
    </source>
</reference>
<sequence length="118" mass="13818">MKKKIRHITVDDKKYNWRVTSLNDQNVLLRIWVDGFKKFPWIEAKFPFRDPWLNFAELVAEHNGNYDVSSDNLFEGITPKKVRCIIEAVIRDKGIAGEINKPVSLDWSPKRLQATYKG</sequence>
<dbReference type="STRING" id="392500.Swoo_3502"/>
<accession>B1KRK1</accession>
<protein>
    <submittedName>
        <fullName evidence="1">Uncharacterized protein</fullName>
    </submittedName>
</protein>
<dbReference type="AlphaFoldDB" id="B1KRK1"/>
<keyword evidence="2" id="KW-1185">Reference proteome</keyword>